<dbReference type="InterPro" id="IPR000095">
    <property type="entry name" value="CRIB_dom"/>
</dbReference>
<organism evidence="3 4">
    <name type="scientific">Coffea arabica</name>
    <name type="common">Arabian coffee</name>
    <dbReference type="NCBI Taxonomy" id="13443"/>
    <lineage>
        <taxon>Eukaryota</taxon>
        <taxon>Viridiplantae</taxon>
        <taxon>Streptophyta</taxon>
        <taxon>Embryophyta</taxon>
        <taxon>Tracheophyta</taxon>
        <taxon>Spermatophyta</taxon>
        <taxon>Magnoliopsida</taxon>
        <taxon>eudicotyledons</taxon>
        <taxon>Gunneridae</taxon>
        <taxon>Pentapetalae</taxon>
        <taxon>asterids</taxon>
        <taxon>lamiids</taxon>
        <taxon>Gentianales</taxon>
        <taxon>Rubiaceae</taxon>
        <taxon>Ixoroideae</taxon>
        <taxon>Gardenieae complex</taxon>
        <taxon>Bertiereae - Coffeeae clade</taxon>
        <taxon>Coffeeae</taxon>
        <taxon>Coffea</taxon>
    </lineage>
</organism>
<dbReference type="AlphaFoldDB" id="A0A6P6UFV6"/>
<dbReference type="RefSeq" id="XP_027089414.1">
    <property type="nucleotide sequence ID" value="XM_027233613.2"/>
</dbReference>
<dbReference type="InterPro" id="IPR044509">
    <property type="entry name" value="RIC2/4"/>
</dbReference>
<evidence type="ECO:0000256" key="1">
    <source>
        <dbReference type="SAM" id="MobiDB-lite"/>
    </source>
</evidence>
<name>A0A6P6UFV6_COFAR</name>
<dbReference type="CDD" id="cd00132">
    <property type="entry name" value="CRIB"/>
    <property type="match status" value="1"/>
</dbReference>
<evidence type="ECO:0000313" key="4">
    <source>
        <dbReference type="RefSeq" id="XP_027089414.1"/>
    </source>
</evidence>
<feature type="region of interest" description="Disordered" evidence="1">
    <location>
        <begin position="33"/>
        <end position="72"/>
    </location>
</feature>
<dbReference type="PROSITE" id="PS50108">
    <property type="entry name" value="CRIB"/>
    <property type="match status" value="1"/>
</dbReference>
<dbReference type="Proteomes" id="UP001652660">
    <property type="component" value="Chromosome 9e"/>
</dbReference>
<reference evidence="4" key="2">
    <citation type="submission" date="2025-08" db="UniProtKB">
        <authorList>
            <consortium name="RefSeq"/>
        </authorList>
    </citation>
    <scope>IDENTIFICATION</scope>
    <source>
        <tissue evidence="4">Leaves</tissue>
    </source>
</reference>
<keyword evidence="3" id="KW-1185">Reference proteome</keyword>
<feature type="domain" description="CRIB" evidence="2">
    <location>
        <begin position="110"/>
        <end position="123"/>
    </location>
</feature>
<protein>
    <submittedName>
        <fullName evidence="4">CRIB domain-containing protein RIC4-like</fullName>
    </submittedName>
</protein>
<sequence length="173" mass="18696">MRDRIERFVLLPFSMGCVSESSIAVGPRFPDRLKNINAYSTPTRTPEDDKEGEEESEDDEESLSDDNLKSPSGLLAAPKIQKLFKNFKNLSQLFAYKDDEIEEEGTGMEIGLPTDVKHVTHIGIDGSATSILSKGWGNPKSPGLPALPSANCPPSAFAFAMPAQADKAKVSGP</sequence>
<accession>A0A6P6UFV6</accession>
<dbReference type="PANTHER" id="PTHR46931">
    <property type="entry name" value="CRIB DOMAIN-CONTAINING PROTEIN RIC2"/>
    <property type="match status" value="1"/>
</dbReference>
<gene>
    <name evidence="4" type="primary">LOC113710549</name>
</gene>
<evidence type="ECO:0000313" key="3">
    <source>
        <dbReference type="Proteomes" id="UP001652660"/>
    </source>
</evidence>
<dbReference type="OrthoDB" id="678664at2759"/>
<feature type="compositionally biased region" description="Acidic residues" evidence="1">
    <location>
        <begin position="48"/>
        <end position="64"/>
    </location>
</feature>
<dbReference type="Pfam" id="PF00786">
    <property type="entry name" value="PBD"/>
    <property type="match status" value="1"/>
</dbReference>
<reference evidence="3" key="1">
    <citation type="journal article" date="2025" name="Foods">
        <title>Unveiling the Microbial Signatures of Arabica Coffee Cherries: Insights into Ripeness Specific Diversity, Functional Traits, and Implications for Quality and Safety.</title>
        <authorList>
            <consortium name="RefSeq"/>
            <person name="Tenea G.N."/>
            <person name="Cifuentes V."/>
            <person name="Reyes P."/>
            <person name="Cevallos-Vallejos M."/>
        </authorList>
    </citation>
    <scope>NUCLEOTIDE SEQUENCE [LARGE SCALE GENOMIC DNA]</scope>
</reference>
<dbReference type="PANTHER" id="PTHR46931:SF15">
    <property type="entry name" value="CRIB DOMAIN-CONTAINING PROTEIN"/>
    <property type="match status" value="1"/>
</dbReference>
<evidence type="ECO:0000259" key="2">
    <source>
        <dbReference type="PROSITE" id="PS50108"/>
    </source>
</evidence>
<proteinExistence type="predicted"/>
<dbReference type="GeneID" id="113710549"/>